<keyword evidence="2" id="KW-0812">Transmembrane</keyword>
<evidence type="ECO:0000256" key="2">
    <source>
        <dbReference type="SAM" id="Phobius"/>
    </source>
</evidence>
<proteinExistence type="predicted"/>
<evidence type="ECO:0000256" key="1">
    <source>
        <dbReference type="SAM" id="MobiDB-lite"/>
    </source>
</evidence>
<sequence length="604" mass="65447">MTDPLIPPQSGGDTPADPRDGRPPVHPSLSEAGRLLCAGTYLDGTYRDRVIDELYVHEERIAAPSYGFDATRVLAHALRARRVELAWAGGIIAAWLVGIPLTSGLITLLLVPFLLLGFANWLRDRPDPWMRFLSMLPRVLGWVGLAVTLFLFWEAWTDGGELGQLLRYAFGGWVGSDGSGRSGGPGGFGGSGGFDDFGGAGGFGPGGGSGAPGDSSPLFLWLTLLVFAGIVVLLVLRRVHIARIISRELDPRAYADRAADPATQNPRFARVRERILAEQHDPLILYDVNGPFTGAGGGYRAWQLSVELRPREDLGAGREPHPVTNADIVRRIVPLLQALRVPSPHGSARAQADVRDRLRELVLDECVFLPPTGLPHRDMTRLAREQFTGHRLGAVEEGGERRRHFLRIRVGGWDENLVVTVFVRVHTQGGMMMLEVAPHVLLPVRTLFQNADADARRHLNSAWYGKAVEGLAAAPASFWNASAVLLRAFTTWWRTVTGHHDGLLPEGPRLSVREIGAAEDGSLFQLMDLDRYLKTIQDRVVGGVTVALHEAGWHTEEFAQRAVHVAEGAVFIQSVSDSAFSVGGTGHQNTAGGGTSDKGSSGGK</sequence>
<dbReference type="RefSeq" id="WP_344163755.1">
    <property type="nucleotide sequence ID" value="NZ_BAAABV010000023.1"/>
</dbReference>
<feature type="region of interest" description="Disordered" evidence="1">
    <location>
        <begin position="1"/>
        <end position="29"/>
    </location>
</feature>
<reference evidence="3 4" key="1">
    <citation type="journal article" date="2019" name="Int. J. Syst. Evol. Microbiol.">
        <title>The Global Catalogue of Microorganisms (GCM) 10K type strain sequencing project: providing services to taxonomists for standard genome sequencing and annotation.</title>
        <authorList>
            <consortium name="The Broad Institute Genomics Platform"/>
            <consortium name="The Broad Institute Genome Sequencing Center for Infectious Disease"/>
            <person name="Wu L."/>
            <person name="Ma J."/>
        </authorList>
    </citation>
    <scope>NUCLEOTIDE SEQUENCE [LARGE SCALE GENOMIC DNA]</scope>
    <source>
        <strain evidence="3 4">JCM 4505</strain>
    </source>
</reference>
<comment type="caution">
    <text evidence="3">The sequence shown here is derived from an EMBL/GenBank/DDBJ whole genome shotgun (WGS) entry which is preliminary data.</text>
</comment>
<dbReference type="EMBL" id="BAAABV010000023">
    <property type="protein sequence ID" value="GAA0305192.1"/>
    <property type="molecule type" value="Genomic_DNA"/>
</dbReference>
<evidence type="ECO:0000313" key="3">
    <source>
        <dbReference type="EMBL" id="GAA0305192.1"/>
    </source>
</evidence>
<dbReference type="Proteomes" id="UP001501867">
    <property type="component" value="Unassembled WGS sequence"/>
</dbReference>
<name>A0ABN0VIJ0_9ACTN</name>
<evidence type="ECO:0000313" key="4">
    <source>
        <dbReference type="Proteomes" id="UP001501867"/>
    </source>
</evidence>
<gene>
    <name evidence="3" type="ORF">GCM10010302_49790</name>
</gene>
<keyword evidence="4" id="KW-1185">Reference proteome</keyword>
<feature type="transmembrane region" description="Helical" evidence="2">
    <location>
        <begin position="218"/>
        <end position="236"/>
    </location>
</feature>
<accession>A0ABN0VIJ0</accession>
<keyword evidence="2" id="KW-1133">Transmembrane helix</keyword>
<feature type="transmembrane region" description="Helical" evidence="2">
    <location>
        <begin position="139"/>
        <end position="156"/>
    </location>
</feature>
<organism evidence="3 4">
    <name type="scientific">Streptomyces polychromogenes</name>
    <dbReference type="NCBI Taxonomy" id="67342"/>
    <lineage>
        <taxon>Bacteria</taxon>
        <taxon>Bacillati</taxon>
        <taxon>Actinomycetota</taxon>
        <taxon>Actinomycetes</taxon>
        <taxon>Kitasatosporales</taxon>
        <taxon>Streptomycetaceae</taxon>
        <taxon>Streptomyces</taxon>
    </lineage>
</organism>
<protein>
    <submittedName>
        <fullName evidence="3">Uncharacterized protein</fullName>
    </submittedName>
</protein>
<keyword evidence="2" id="KW-0472">Membrane</keyword>
<feature type="transmembrane region" description="Helical" evidence="2">
    <location>
        <begin position="85"/>
        <end position="118"/>
    </location>
</feature>